<evidence type="ECO:0000313" key="3">
    <source>
        <dbReference type="Proteomes" id="UP001203207"/>
    </source>
</evidence>
<dbReference type="InterPro" id="IPR036866">
    <property type="entry name" value="RibonucZ/Hydroxyglut_hydro"/>
</dbReference>
<dbReference type="SUPFAM" id="SSF56281">
    <property type="entry name" value="Metallo-hydrolase/oxidoreductase"/>
    <property type="match status" value="1"/>
</dbReference>
<dbReference type="CDD" id="cd07726">
    <property type="entry name" value="ST1585-like_MBL-fold"/>
    <property type="match status" value="1"/>
</dbReference>
<evidence type="ECO:0000259" key="1">
    <source>
        <dbReference type="SMART" id="SM00849"/>
    </source>
</evidence>
<dbReference type="InterPro" id="IPR037482">
    <property type="entry name" value="ST1585_MBL-fold"/>
</dbReference>
<proteinExistence type="predicted"/>
<dbReference type="RefSeq" id="WP_250583583.1">
    <property type="nucleotide sequence ID" value="NZ_JAKRVX010000002.1"/>
</dbReference>
<reference evidence="2" key="1">
    <citation type="journal article" date="2022" name="Syst. Appl. Microbiol.">
        <title>Natronocalculus amylovorans gen. nov., sp. nov., and Natranaeroarchaeum aerophilus sp. nov., dominant culturable amylolytic natronoarchaea from hypersaline soda lakes in southwestern Siberia.</title>
        <authorList>
            <person name="Sorokin D.Y."/>
            <person name="Elcheninov A.G."/>
            <person name="Khizhniak T.V."/>
            <person name="Koenen M."/>
            <person name="Bale N.J."/>
            <person name="Damste J.S.S."/>
            <person name="Kublanov I.V."/>
        </authorList>
    </citation>
    <scope>NUCLEOTIDE SEQUENCE</scope>
    <source>
        <strain evidence="2">AArc-St2</strain>
    </source>
</reference>
<dbReference type="PANTHER" id="PTHR42951">
    <property type="entry name" value="METALLO-BETA-LACTAMASE DOMAIN-CONTAINING"/>
    <property type="match status" value="1"/>
</dbReference>
<sequence length="303" mass="33844">MARGDLEAVPGCTDLYYHDTGMYDVDGYGAVYIYDTDHPAVIDTGIGTNVELLIESIAEVGIEATELEYIIPTHIHLDHAGGAGFLTEAYPNATVLTHEIGVPHLIDPERLIAGTKAAVESQWEFYVDPKPVPEDRISGLEDGDEIDLGDRTLTAHEAPGHAPHQLVFEDTHDNAVFTADAAGIWVAPRNEVRETTPPSQFNLDACRRDISMIQSLNPDHLCFAHFGPREYDEALLSNYKRTLVEWVQAVREKRSKFDTDEEVIQYFIANTETVDVWGQRKTQAEVRLNTRGVLGYLDYMADQ</sequence>
<gene>
    <name evidence="2" type="ORF">AArcSt2_07310</name>
</gene>
<dbReference type="InterPro" id="IPR050855">
    <property type="entry name" value="NDM-1-like"/>
</dbReference>
<dbReference type="EMBL" id="JAKRVX010000002">
    <property type="protein sequence ID" value="MCL9816750.1"/>
    <property type="molecule type" value="Genomic_DNA"/>
</dbReference>
<organism evidence="2 3">
    <name type="scientific">Natronocalculus amylovorans</name>
    <dbReference type="NCBI Taxonomy" id="2917812"/>
    <lineage>
        <taxon>Archaea</taxon>
        <taxon>Methanobacteriati</taxon>
        <taxon>Methanobacteriota</taxon>
        <taxon>Stenosarchaea group</taxon>
        <taxon>Halobacteria</taxon>
        <taxon>Halobacteriales</taxon>
        <taxon>Haloferacaceae</taxon>
        <taxon>Natronocalculus</taxon>
    </lineage>
</organism>
<dbReference type="Pfam" id="PF00753">
    <property type="entry name" value="Lactamase_B"/>
    <property type="match status" value="1"/>
</dbReference>
<dbReference type="PANTHER" id="PTHR42951:SF4">
    <property type="entry name" value="ACYL-COENZYME A THIOESTERASE MBLAC2"/>
    <property type="match status" value="1"/>
</dbReference>
<protein>
    <submittedName>
        <fullName evidence="2">MBL fold metallo-hydrolase</fullName>
    </submittedName>
</protein>
<reference evidence="2" key="2">
    <citation type="submission" date="2022-02" db="EMBL/GenBank/DDBJ databases">
        <authorList>
            <person name="Elcheninov A.G."/>
            <person name="Sorokin D.Y."/>
            <person name="Kublanov I.V."/>
        </authorList>
    </citation>
    <scope>NUCLEOTIDE SEQUENCE</scope>
    <source>
        <strain evidence="2">AArc-St2</strain>
    </source>
</reference>
<name>A0AAE3FX10_9EURY</name>
<dbReference type="InterPro" id="IPR001279">
    <property type="entry name" value="Metallo-B-lactamas"/>
</dbReference>
<dbReference type="Proteomes" id="UP001203207">
    <property type="component" value="Unassembled WGS sequence"/>
</dbReference>
<dbReference type="Gene3D" id="3.60.15.10">
    <property type="entry name" value="Ribonuclease Z/Hydroxyacylglutathione hydrolase-like"/>
    <property type="match status" value="1"/>
</dbReference>
<evidence type="ECO:0000313" key="2">
    <source>
        <dbReference type="EMBL" id="MCL9816750.1"/>
    </source>
</evidence>
<accession>A0AAE3FX10</accession>
<feature type="domain" description="Metallo-beta-lactamase" evidence="1">
    <location>
        <begin position="27"/>
        <end position="225"/>
    </location>
</feature>
<dbReference type="AlphaFoldDB" id="A0AAE3FX10"/>
<comment type="caution">
    <text evidence="2">The sequence shown here is derived from an EMBL/GenBank/DDBJ whole genome shotgun (WGS) entry which is preliminary data.</text>
</comment>
<keyword evidence="3" id="KW-1185">Reference proteome</keyword>
<dbReference type="SMART" id="SM00849">
    <property type="entry name" value="Lactamase_B"/>
    <property type="match status" value="1"/>
</dbReference>